<comment type="caution">
    <text evidence="5">The sequence shown here is derived from an EMBL/GenBank/DDBJ whole genome shotgun (WGS) entry which is preliminary data.</text>
</comment>
<reference evidence="5 6" key="1">
    <citation type="submission" date="2018-07" db="EMBL/GenBank/DDBJ databases">
        <title>Genomic Encyclopedia of Type Strains, Phase III (KMG-III): the genomes of soil and plant-associated and newly described type strains.</title>
        <authorList>
            <person name="Whitman W."/>
        </authorList>
    </citation>
    <scope>NUCLEOTIDE SEQUENCE [LARGE SCALE GENOMIC DNA]</scope>
    <source>
        <strain evidence="5 6">CECT 7031</strain>
    </source>
</reference>
<dbReference type="PROSITE" id="PS50949">
    <property type="entry name" value="HTH_GNTR"/>
    <property type="match status" value="1"/>
</dbReference>
<dbReference type="EMBL" id="QRAS01000001">
    <property type="protein sequence ID" value="RDL11961.1"/>
    <property type="molecule type" value="Genomic_DNA"/>
</dbReference>
<dbReference type="InterPro" id="IPR028978">
    <property type="entry name" value="Chorismate_lyase_/UTRA_dom_sf"/>
</dbReference>
<sequence>MKKYELVANDIKAKIISGYYAKGSILPDQKTLAEDFAVSKITIKNALDNLANAGFVLKTSGFGTVVIGPSTLITDKDAPASNFEGLTDQAGAERVASKVIKFDLEFPSADVKTHLNINDEEPVYHIIRLRLLDGDPFIIENTYMPVALVPGLSQSVLESSIYTYIHDTLHLKFAGISRNIQARQADELDMRYLNVSKNSAILEIEQIVWLVNGKPIEYSTSRNDSNKRSYYLFETM</sequence>
<dbReference type="InterPro" id="IPR050679">
    <property type="entry name" value="Bact_HTH_transcr_reg"/>
</dbReference>
<dbReference type="PANTHER" id="PTHR44846">
    <property type="entry name" value="MANNOSYL-D-GLYCERATE TRANSPORT/METABOLISM SYSTEM REPRESSOR MNGR-RELATED"/>
    <property type="match status" value="1"/>
</dbReference>
<dbReference type="PANTHER" id="PTHR44846:SF5">
    <property type="entry name" value="HTH-TYPE TRANSCRIPTIONAL REGULATOR GMUR"/>
    <property type="match status" value="1"/>
</dbReference>
<gene>
    <name evidence="5" type="ORF">DFP99_0385</name>
</gene>
<dbReference type="Gene3D" id="1.10.10.10">
    <property type="entry name" value="Winged helix-like DNA-binding domain superfamily/Winged helix DNA-binding domain"/>
    <property type="match status" value="1"/>
</dbReference>
<proteinExistence type="predicted"/>
<keyword evidence="1" id="KW-0678">Repressor</keyword>
<dbReference type="PRINTS" id="PR00035">
    <property type="entry name" value="HTHGNTR"/>
</dbReference>
<keyword evidence="4" id="KW-0804">Transcription</keyword>
<dbReference type="SUPFAM" id="SSF64288">
    <property type="entry name" value="Chorismate lyase-like"/>
    <property type="match status" value="1"/>
</dbReference>
<dbReference type="SUPFAM" id="SSF46785">
    <property type="entry name" value="Winged helix' DNA-binding domain"/>
    <property type="match status" value="1"/>
</dbReference>
<dbReference type="Pfam" id="PF07702">
    <property type="entry name" value="UTRA"/>
    <property type="match status" value="1"/>
</dbReference>
<dbReference type="GeneID" id="94545957"/>
<dbReference type="InterPro" id="IPR036388">
    <property type="entry name" value="WH-like_DNA-bd_sf"/>
</dbReference>
<organism evidence="5 6">
    <name type="scientific">Weissella soli</name>
    <dbReference type="NCBI Taxonomy" id="155866"/>
    <lineage>
        <taxon>Bacteria</taxon>
        <taxon>Bacillati</taxon>
        <taxon>Bacillota</taxon>
        <taxon>Bacilli</taxon>
        <taxon>Lactobacillales</taxon>
        <taxon>Lactobacillaceae</taxon>
        <taxon>Weissella</taxon>
    </lineage>
</organism>
<dbReference type="Proteomes" id="UP000254912">
    <property type="component" value="Unassembled WGS sequence"/>
</dbReference>
<evidence type="ECO:0000256" key="2">
    <source>
        <dbReference type="ARBA" id="ARBA00023015"/>
    </source>
</evidence>
<accession>A0A288QB32</accession>
<dbReference type="FunFam" id="3.40.1410.10:FF:000008">
    <property type="entry name" value="Transcriptional regulator, GntR family"/>
    <property type="match status" value="1"/>
</dbReference>
<protein>
    <submittedName>
        <fullName evidence="5">GntR family transcriptional regulator</fullName>
    </submittedName>
</protein>
<evidence type="ECO:0000313" key="6">
    <source>
        <dbReference type="Proteomes" id="UP000254912"/>
    </source>
</evidence>
<evidence type="ECO:0000256" key="3">
    <source>
        <dbReference type="ARBA" id="ARBA00023125"/>
    </source>
</evidence>
<dbReference type="Pfam" id="PF00392">
    <property type="entry name" value="GntR"/>
    <property type="match status" value="1"/>
</dbReference>
<keyword evidence="3" id="KW-0238">DNA-binding</keyword>
<dbReference type="SMART" id="SM00345">
    <property type="entry name" value="HTH_GNTR"/>
    <property type="match status" value="1"/>
</dbReference>
<dbReference type="SMART" id="SM00866">
    <property type="entry name" value="UTRA"/>
    <property type="match status" value="1"/>
</dbReference>
<evidence type="ECO:0000313" key="5">
    <source>
        <dbReference type="EMBL" id="RDL11961.1"/>
    </source>
</evidence>
<dbReference type="AlphaFoldDB" id="A0A288QB32"/>
<dbReference type="InterPro" id="IPR000524">
    <property type="entry name" value="Tscrpt_reg_HTH_GntR"/>
</dbReference>
<keyword evidence="6" id="KW-1185">Reference proteome</keyword>
<dbReference type="GO" id="GO:0003677">
    <property type="term" value="F:DNA binding"/>
    <property type="evidence" value="ECO:0007669"/>
    <property type="project" value="UniProtKB-KW"/>
</dbReference>
<dbReference type="InterPro" id="IPR036390">
    <property type="entry name" value="WH_DNA-bd_sf"/>
</dbReference>
<keyword evidence="2" id="KW-0805">Transcription regulation</keyword>
<dbReference type="CDD" id="cd07377">
    <property type="entry name" value="WHTH_GntR"/>
    <property type="match status" value="1"/>
</dbReference>
<dbReference type="GO" id="GO:0003700">
    <property type="term" value="F:DNA-binding transcription factor activity"/>
    <property type="evidence" value="ECO:0007669"/>
    <property type="project" value="InterPro"/>
</dbReference>
<dbReference type="RefSeq" id="WP_070230024.1">
    <property type="nucleotide sequence ID" value="NZ_BJYO01000002.1"/>
</dbReference>
<dbReference type="GO" id="GO:0045892">
    <property type="term" value="P:negative regulation of DNA-templated transcription"/>
    <property type="evidence" value="ECO:0007669"/>
    <property type="project" value="TreeGrafter"/>
</dbReference>
<dbReference type="Gene3D" id="3.40.1410.10">
    <property type="entry name" value="Chorismate lyase-like"/>
    <property type="match status" value="1"/>
</dbReference>
<evidence type="ECO:0000256" key="1">
    <source>
        <dbReference type="ARBA" id="ARBA00022491"/>
    </source>
</evidence>
<dbReference type="InterPro" id="IPR011663">
    <property type="entry name" value="UTRA"/>
</dbReference>
<dbReference type="KEGG" id="wso:WSWS_00756"/>
<name>A0A288QB32_9LACO</name>
<evidence type="ECO:0000256" key="4">
    <source>
        <dbReference type="ARBA" id="ARBA00023163"/>
    </source>
</evidence>